<dbReference type="STRING" id="1367852.SAMN05216516_103192"/>
<dbReference type="InterPro" id="IPR007055">
    <property type="entry name" value="BON_dom"/>
</dbReference>
<evidence type="ECO:0000313" key="8">
    <source>
        <dbReference type="EMBL" id="SFN19141.1"/>
    </source>
</evidence>
<evidence type="ECO:0000256" key="4">
    <source>
        <dbReference type="ARBA" id="ARBA00022764"/>
    </source>
</evidence>
<dbReference type="RefSeq" id="WP_092876558.1">
    <property type="nucleotide sequence ID" value="NZ_FOVC01000003.1"/>
</dbReference>
<dbReference type="EMBL" id="FOVC01000003">
    <property type="protein sequence ID" value="SFN19141.1"/>
    <property type="molecule type" value="Genomic_DNA"/>
</dbReference>
<dbReference type="PANTHER" id="PTHR34606:SF11">
    <property type="entry name" value="OSMOTICALLY-INDUCIBLE PROTEIN Y"/>
    <property type="match status" value="1"/>
</dbReference>
<evidence type="ECO:0000256" key="1">
    <source>
        <dbReference type="ARBA" id="ARBA00004418"/>
    </source>
</evidence>
<keyword evidence="3" id="KW-0677">Repeat</keyword>
<gene>
    <name evidence="8" type="ORF">SAMN05216516_103192</name>
</gene>
<dbReference type="Pfam" id="PF04972">
    <property type="entry name" value="BON"/>
    <property type="match status" value="2"/>
</dbReference>
<comment type="subcellular location">
    <subcellularLocation>
        <location evidence="1">Periplasm</location>
    </subcellularLocation>
</comment>
<dbReference type="SMART" id="SM00749">
    <property type="entry name" value="BON"/>
    <property type="match status" value="2"/>
</dbReference>
<accession>A0A1I4WZI7</accession>
<feature type="chain" id="PRO_5017462168" description="Osmotically-inducible protein Y" evidence="6">
    <location>
        <begin position="27"/>
        <end position="204"/>
    </location>
</feature>
<keyword evidence="4" id="KW-0574">Periplasm</keyword>
<dbReference type="OrthoDB" id="6477610at2"/>
<dbReference type="PANTHER" id="PTHR34606">
    <property type="entry name" value="BON DOMAIN-CONTAINING PROTEIN"/>
    <property type="match status" value="1"/>
</dbReference>
<evidence type="ECO:0000313" key="9">
    <source>
        <dbReference type="Proteomes" id="UP000242222"/>
    </source>
</evidence>
<keyword evidence="9" id="KW-1185">Reference proteome</keyword>
<feature type="domain" description="BON" evidence="7">
    <location>
        <begin position="57"/>
        <end position="125"/>
    </location>
</feature>
<dbReference type="NCBIfam" id="NF007858">
    <property type="entry name" value="PRK10568.1"/>
    <property type="match status" value="1"/>
</dbReference>
<evidence type="ECO:0000256" key="5">
    <source>
        <dbReference type="ARBA" id="ARBA00070588"/>
    </source>
</evidence>
<evidence type="ECO:0000256" key="2">
    <source>
        <dbReference type="ARBA" id="ARBA00022729"/>
    </source>
</evidence>
<keyword evidence="2 6" id="KW-0732">Signal</keyword>
<organism evidence="8 9">
    <name type="scientific">Izhakiella capsodis</name>
    <dbReference type="NCBI Taxonomy" id="1367852"/>
    <lineage>
        <taxon>Bacteria</taxon>
        <taxon>Pseudomonadati</taxon>
        <taxon>Pseudomonadota</taxon>
        <taxon>Gammaproteobacteria</taxon>
        <taxon>Enterobacterales</taxon>
        <taxon>Erwiniaceae</taxon>
        <taxon>Izhakiella</taxon>
    </lineage>
</organism>
<reference evidence="9" key="1">
    <citation type="submission" date="2016-10" db="EMBL/GenBank/DDBJ databases">
        <authorList>
            <person name="Varghese N."/>
            <person name="Submissions S."/>
        </authorList>
    </citation>
    <scope>NUCLEOTIDE SEQUENCE [LARGE SCALE GENOMIC DNA]</scope>
    <source>
        <strain evidence="9">N6PO6</strain>
    </source>
</reference>
<proteinExistence type="predicted"/>
<protein>
    <recommendedName>
        <fullName evidence="5">Osmotically-inducible protein Y</fullName>
    </recommendedName>
</protein>
<dbReference type="GO" id="GO:0042597">
    <property type="term" value="C:periplasmic space"/>
    <property type="evidence" value="ECO:0007669"/>
    <property type="project" value="UniProtKB-SubCell"/>
</dbReference>
<dbReference type="FunFam" id="3.30.1340.30:FF:000001">
    <property type="entry name" value="Molecular chaperone OsmY"/>
    <property type="match status" value="1"/>
</dbReference>
<name>A0A1I4WZI7_9GAMM</name>
<dbReference type="AlphaFoldDB" id="A0A1I4WZI7"/>
<feature type="domain" description="BON" evidence="7">
    <location>
        <begin position="136"/>
        <end position="204"/>
    </location>
</feature>
<evidence type="ECO:0000256" key="6">
    <source>
        <dbReference type="SAM" id="SignalP"/>
    </source>
</evidence>
<dbReference type="InterPro" id="IPR051686">
    <property type="entry name" value="Lipoprotein_DolP"/>
</dbReference>
<evidence type="ECO:0000256" key="3">
    <source>
        <dbReference type="ARBA" id="ARBA00022737"/>
    </source>
</evidence>
<dbReference type="Gene3D" id="3.30.1340.30">
    <property type="match status" value="2"/>
</dbReference>
<dbReference type="PROSITE" id="PS50914">
    <property type="entry name" value="BON"/>
    <property type="match status" value="2"/>
</dbReference>
<sequence>MNKTKLTKSLMAIVMGSALLSGTAFSEDTFTGQAKAALSDAGTKIDSSMKKVDGYMSDSSITAKVKAALLNDSTIKSSDISVNTHQGVVTLEGIVPSQDLAGKTVMVAKGVTGVRSVSDKLRVQDSAQQTFKDYVGDAATTSEIKAKLIADDIVPSRKIKVSTTNGVVQLSGTVDSQAQLQRAEGIAKAIEGVKSVKNDLTVKQ</sequence>
<dbReference type="InterPro" id="IPR014004">
    <property type="entry name" value="Transpt-assoc_nodulatn_dom_bac"/>
</dbReference>
<dbReference type="Proteomes" id="UP000242222">
    <property type="component" value="Unassembled WGS sequence"/>
</dbReference>
<feature type="signal peptide" evidence="6">
    <location>
        <begin position="1"/>
        <end position="26"/>
    </location>
</feature>
<evidence type="ECO:0000259" key="7">
    <source>
        <dbReference type="PROSITE" id="PS50914"/>
    </source>
</evidence>